<evidence type="ECO:0000256" key="4">
    <source>
        <dbReference type="ARBA" id="ARBA00022741"/>
    </source>
</evidence>
<dbReference type="EMBL" id="VOBR01000025">
    <property type="protein sequence ID" value="TWP47557.1"/>
    <property type="molecule type" value="Genomic_DNA"/>
</dbReference>
<keyword evidence="11" id="KW-1185">Reference proteome</keyword>
<dbReference type="AlphaFoldDB" id="A0A563EKZ6"/>
<dbReference type="CDD" id="cd14014">
    <property type="entry name" value="STKc_PknB_like"/>
    <property type="match status" value="1"/>
</dbReference>
<sequence length="575" mass="61796">MRGRVIAERYELEERVGAGGMGVVWRALDRDLGRPVALKQSHAGDNGQIRREARIGAGLHHPNIVTVFDVVVDADERWLVMEYLPSRSLSEVVAADGPVHPRLAARIGVQLASALAAMHAKGMVHRDVKPGNVLVTDDGTAKLSDLGIARWSEVTRTGGGEIAGTPGYLAPEVADGREALAAADVFALGATLFAATTGGSPWGSSGPSVQFRRALAFELEQVEGELAPVLGELMRRQPAARPAAQRAAELLGEIIGETPPVAVRRRSRRGLVIGAAAAVALLVAGAAVYAVASRPDYIGDAATMDPCALLDPAALRRYTELPVEIVRDHEFFNRCDLWVPLGAGENDAVRVELKVQQPALFGELPPRPDDVETKRYPLGDGKCSTDLLLPDGNFVQITSSHVDAKPVDLCGMTSDVSNEAQRVLMKNHEIPRRQQPYPSQSLAHVDACALLRGPDIFKAVGAEVPAYPEMGGWGCSWDTGRREVTIEFMREPPLDPARNGRRITAGDREAYVKAGIENWPDACSARIVHRRYQDTPPMIESLRVYLEEDKIADPGTLCDGAAALAQAVAGRLPAP</sequence>
<evidence type="ECO:0000313" key="10">
    <source>
        <dbReference type="EMBL" id="TWP47557.1"/>
    </source>
</evidence>
<dbReference type="GO" id="GO:0005524">
    <property type="term" value="F:ATP binding"/>
    <property type="evidence" value="ECO:0007669"/>
    <property type="project" value="UniProtKB-UniRule"/>
</dbReference>
<dbReference type="Pfam" id="PF00069">
    <property type="entry name" value="Pkinase"/>
    <property type="match status" value="1"/>
</dbReference>
<dbReference type="PROSITE" id="PS00108">
    <property type="entry name" value="PROTEIN_KINASE_ST"/>
    <property type="match status" value="1"/>
</dbReference>
<dbReference type="PANTHER" id="PTHR43289">
    <property type="entry name" value="MITOGEN-ACTIVATED PROTEIN KINASE KINASE KINASE 20-RELATED"/>
    <property type="match status" value="1"/>
</dbReference>
<keyword evidence="2 10" id="KW-0723">Serine/threonine-protein kinase</keyword>
<protein>
    <recommendedName>
        <fullName evidence="1">non-specific serine/threonine protein kinase</fullName>
        <ecNumber evidence="1">2.7.11.1</ecNumber>
    </recommendedName>
</protein>
<name>A0A563EKZ6_9PSEU</name>
<dbReference type="InterPro" id="IPR000719">
    <property type="entry name" value="Prot_kinase_dom"/>
</dbReference>
<dbReference type="Proteomes" id="UP000316639">
    <property type="component" value="Unassembled WGS sequence"/>
</dbReference>
<accession>A0A563EKZ6</accession>
<keyword evidence="8" id="KW-0472">Membrane</keyword>
<evidence type="ECO:0000256" key="2">
    <source>
        <dbReference type="ARBA" id="ARBA00022527"/>
    </source>
</evidence>
<dbReference type="InterPro" id="IPR017441">
    <property type="entry name" value="Protein_kinase_ATP_BS"/>
</dbReference>
<keyword evidence="8" id="KW-0812">Transmembrane</keyword>
<dbReference type="OrthoDB" id="9762169at2"/>
<keyword evidence="5 10" id="KW-0418">Kinase</keyword>
<proteinExistence type="predicted"/>
<keyword evidence="3" id="KW-0808">Transferase</keyword>
<keyword evidence="6 7" id="KW-0067">ATP-binding</keyword>
<keyword evidence="8" id="KW-1133">Transmembrane helix</keyword>
<dbReference type="Gene3D" id="1.10.510.10">
    <property type="entry name" value="Transferase(Phosphotransferase) domain 1"/>
    <property type="match status" value="1"/>
</dbReference>
<keyword evidence="4 7" id="KW-0547">Nucleotide-binding</keyword>
<dbReference type="RefSeq" id="WP_146357640.1">
    <property type="nucleotide sequence ID" value="NZ_VOBR01000025.1"/>
</dbReference>
<feature type="transmembrane region" description="Helical" evidence="8">
    <location>
        <begin position="271"/>
        <end position="292"/>
    </location>
</feature>
<feature type="domain" description="Protein kinase" evidence="9">
    <location>
        <begin position="10"/>
        <end position="255"/>
    </location>
</feature>
<evidence type="ECO:0000256" key="1">
    <source>
        <dbReference type="ARBA" id="ARBA00012513"/>
    </source>
</evidence>
<dbReference type="SMART" id="SM00220">
    <property type="entry name" value="S_TKc"/>
    <property type="match status" value="1"/>
</dbReference>
<evidence type="ECO:0000256" key="8">
    <source>
        <dbReference type="SAM" id="Phobius"/>
    </source>
</evidence>
<dbReference type="InterPro" id="IPR008271">
    <property type="entry name" value="Ser/Thr_kinase_AS"/>
</dbReference>
<feature type="binding site" evidence="7">
    <location>
        <position position="39"/>
    </location>
    <ligand>
        <name>ATP</name>
        <dbReference type="ChEBI" id="CHEBI:30616"/>
    </ligand>
</feature>
<dbReference type="InterPro" id="IPR011009">
    <property type="entry name" value="Kinase-like_dom_sf"/>
</dbReference>
<evidence type="ECO:0000259" key="9">
    <source>
        <dbReference type="PROSITE" id="PS50011"/>
    </source>
</evidence>
<dbReference type="PROSITE" id="PS00107">
    <property type="entry name" value="PROTEIN_KINASE_ATP"/>
    <property type="match status" value="1"/>
</dbReference>
<evidence type="ECO:0000256" key="7">
    <source>
        <dbReference type="PROSITE-ProRule" id="PRU10141"/>
    </source>
</evidence>
<dbReference type="SUPFAM" id="SSF56112">
    <property type="entry name" value="Protein kinase-like (PK-like)"/>
    <property type="match status" value="1"/>
</dbReference>
<dbReference type="GO" id="GO:0004674">
    <property type="term" value="F:protein serine/threonine kinase activity"/>
    <property type="evidence" value="ECO:0007669"/>
    <property type="project" value="UniProtKB-KW"/>
</dbReference>
<gene>
    <name evidence="10" type="ORF">FKR81_31860</name>
</gene>
<evidence type="ECO:0000313" key="11">
    <source>
        <dbReference type="Proteomes" id="UP000316639"/>
    </source>
</evidence>
<dbReference type="EC" id="2.7.11.1" evidence="1"/>
<evidence type="ECO:0000256" key="3">
    <source>
        <dbReference type="ARBA" id="ARBA00022679"/>
    </source>
</evidence>
<dbReference type="Gene3D" id="3.30.200.20">
    <property type="entry name" value="Phosphorylase Kinase, domain 1"/>
    <property type="match status" value="1"/>
</dbReference>
<dbReference type="PANTHER" id="PTHR43289:SF6">
    <property type="entry name" value="SERINE_THREONINE-PROTEIN KINASE NEKL-3"/>
    <property type="match status" value="1"/>
</dbReference>
<evidence type="ECO:0000256" key="6">
    <source>
        <dbReference type="ARBA" id="ARBA00022840"/>
    </source>
</evidence>
<evidence type="ECO:0000256" key="5">
    <source>
        <dbReference type="ARBA" id="ARBA00022777"/>
    </source>
</evidence>
<organism evidence="10 11">
    <name type="scientific">Lentzea tibetensis</name>
    <dbReference type="NCBI Taxonomy" id="2591470"/>
    <lineage>
        <taxon>Bacteria</taxon>
        <taxon>Bacillati</taxon>
        <taxon>Actinomycetota</taxon>
        <taxon>Actinomycetes</taxon>
        <taxon>Pseudonocardiales</taxon>
        <taxon>Pseudonocardiaceae</taxon>
        <taxon>Lentzea</taxon>
    </lineage>
</organism>
<reference evidence="10 11" key="1">
    <citation type="submission" date="2019-07" db="EMBL/GenBank/DDBJ databases">
        <title>Lentzea xizangensis sp. nov., isolated from Qinghai-Tibetan Plateau Soils.</title>
        <authorList>
            <person name="Huang J."/>
        </authorList>
    </citation>
    <scope>NUCLEOTIDE SEQUENCE [LARGE SCALE GENOMIC DNA]</scope>
    <source>
        <strain evidence="10 11">FXJ1.1311</strain>
    </source>
</reference>
<dbReference type="PROSITE" id="PS50011">
    <property type="entry name" value="PROTEIN_KINASE_DOM"/>
    <property type="match status" value="1"/>
</dbReference>
<comment type="caution">
    <text evidence="10">The sequence shown here is derived from an EMBL/GenBank/DDBJ whole genome shotgun (WGS) entry which is preliminary data.</text>
</comment>